<dbReference type="EMBL" id="VOBQ01000004">
    <property type="protein sequence ID" value="TWO72419.1"/>
    <property type="molecule type" value="Genomic_DNA"/>
</dbReference>
<dbReference type="AlphaFoldDB" id="A0A562ZUZ0"/>
<evidence type="ECO:0000256" key="2">
    <source>
        <dbReference type="SAM" id="Phobius"/>
    </source>
</evidence>
<keyword evidence="4" id="KW-1185">Reference proteome</keyword>
<name>A0A562ZUZ0_9BURK</name>
<evidence type="ECO:0000256" key="1">
    <source>
        <dbReference type="SAM" id="MobiDB-lite"/>
    </source>
</evidence>
<protein>
    <submittedName>
        <fullName evidence="3">Outer membrane protein assembly factor BamD</fullName>
    </submittedName>
</protein>
<feature type="transmembrane region" description="Helical" evidence="2">
    <location>
        <begin position="301"/>
        <end position="324"/>
    </location>
</feature>
<feature type="transmembrane region" description="Helical" evidence="2">
    <location>
        <begin position="101"/>
        <end position="120"/>
    </location>
</feature>
<evidence type="ECO:0000313" key="4">
    <source>
        <dbReference type="Proteomes" id="UP000318199"/>
    </source>
</evidence>
<dbReference type="OrthoDB" id="8769854at2"/>
<comment type="caution">
    <text evidence="3">The sequence shown here is derived from an EMBL/GenBank/DDBJ whole genome shotgun (WGS) entry which is preliminary data.</text>
</comment>
<organism evidence="3 4">
    <name type="scientific">Caenimonas sedimenti</name>
    <dbReference type="NCBI Taxonomy" id="2596921"/>
    <lineage>
        <taxon>Bacteria</taxon>
        <taxon>Pseudomonadati</taxon>
        <taxon>Pseudomonadota</taxon>
        <taxon>Betaproteobacteria</taxon>
        <taxon>Burkholderiales</taxon>
        <taxon>Comamonadaceae</taxon>
        <taxon>Caenimonas</taxon>
    </lineage>
</organism>
<dbReference type="Gene3D" id="1.25.40.10">
    <property type="entry name" value="Tetratricopeptide repeat domain"/>
    <property type="match status" value="1"/>
</dbReference>
<keyword evidence="2" id="KW-1133">Transmembrane helix</keyword>
<dbReference type="InterPro" id="IPR011990">
    <property type="entry name" value="TPR-like_helical_dom_sf"/>
</dbReference>
<feature type="transmembrane region" description="Helical" evidence="2">
    <location>
        <begin position="21"/>
        <end position="43"/>
    </location>
</feature>
<evidence type="ECO:0000313" key="3">
    <source>
        <dbReference type="EMBL" id="TWO72419.1"/>
    </source>
</evidence>
<feature type="transmembrane region" description="Helical" evidence="2">
    <location>
        <begin position="225"/>
        <end position="247"/>
    </location>
</feature>
<proteinExistence type="predicted"/>
<dbReference type="Proteomes" id="UP000318199">
    <property type="component" value="Unassembled WGS sequence"/>
</dbReference>
<keyword evidence="2" id="KW-0472">Membrane</keyword>
<reference evidence="3 4" key="1">
    <citation type="submission" date="2019-07" db="EMBL/GenBank/DDBJ databases">
        <title>Caenimonas sedimenti sp. nov., isolated from activated sludge.</title>
        <authorList>
            <person name="Xu J."/>
        </authorList>
    </citation>
    <scope>NUCLEOTIDE SEQUENCE [LARGE SCALE GENOMIC DNA]</scope>
    <source>
        <strain evidence="3 4">HX-9-20</strain>
    </source>
</reference>
<sequence length="558" mass="61373">MARELEIKYDQKAVTPFWRKLPFFFLFPFRFGPLIFLACIITASALAGLALGSFSLILKGFLVYLGLRYAFNVLELFSKGRFEGESVDHRLWGPEKRPAKLGLVIALFIVLGANIGNLALDGRVAADPRTQERLVERYKQDHAEEVAQLERERAAYQQALARAQAEAAAAAARPSSTDEDGNTFTAAAEPADLPSEPPGGTTRAEMIERAMPAFGDLLWFQLQPMWFWLFMAVLSLMLPAAAIVIALEDSLPRAFNPFNVITLVQAMGSAYFVLWGFFLAIAGSRQLALVVGQGWPPAVRFPLEMAVANYLGLVLFALMGYALYQFHQELHLDVDVDFDEHREAGGAEAIAAAGSARAAAVKQGAVPADPWERKVHDLVTQGNFKDAIGEVRDRMRYDRMDVPLNQRLHALLLRQADDAATLAHGQQFVTALARAGLGRELAEALRKLQALDATFLPADGDAVLPAATAAVQQRDFALATQLLRGFDKRFPGHKDTPGVYFLGARLLSEQNRQHDKAARILRSVLQHFPEHPVAPEARNYLQVLERMMAKAAGTGATA</sequence>
<feature type="transmembrane region" description="Helical" evidence="2">
    <location>
        <begin position="49"/>
        <end position="71"/>
    </location>
</feature>
<gene>
    <name evidence="3" type="primary">bamD</name>
    <name evidence="3" type="ORF">FN976_06880</name>
</gene>
<keyword evidence="2" id="KW-0812">Transmembrane</keyword>
<dbReference type="RefSeq" id="WP_145892243.1">
    <property type="nucleotide sequence ID" value="NZ_VOBQ01000004.1"/>
</dbReference>
<accession>A0A562ZUZ0</accession>
<feature type="region of interest" description="Disordered" evidence="1">
    <location>
        <begin position="169"/>
        <end position="202"/>
    </location>
</feature>
<feature type="transmembrane region" description="Helical" evidence="2">
    <location>
        <begin position="259"/>
        <end position="281"/>
    </location>
</feature>